<gene>
    <name evidence="2" type="ORF">A2824_01235</name>
</gene>
<dbReference type="STRING" id="1801743.A2824_01235"/>
<feature type="domain" description="CxxC-x17-CxxC" evidence="1">
    <location>
        <begin position="544"/>
        <end position="576"/>
    </location>
</feature>
<reference evidence="2 3" key="1">
    <citation type="journal article" date="2016" name="Nat. Commun.">
        <title>Thousands of microbial genomes shed light on interconnected biogeochemical processes in an aquifer system.</title>
        <authorList>
            <person name="Anantharaman K."/>
            <person name="Brown C.T."/>
            <person name="Hug L.A."/>
            <person name="Sharon I."/>
            <person name="Castelle C.J."/>
            <person name="Probst A.J."/>
            <person name="Thomas B.C."/>
            <person name="Singh A."/>
            <person name="Wilkins M.J."/>
            <person name="Karaoz U."/>
            <person name="Brodie E.L."/>
            <person name="Williams K.H."/>
            <person name="Hubbard S.S."/>
            <person name="Banfield J.F."/>
        </authorList>
    </citation>
    <scope>NUCLEOTIDE SEQUENCE [LARGE SCALE GENOMIC DNA]</scope>
</reference>
<dbReference type="Proteomes" id="UP000178059">
    <property type="component" value="Unassembled WGS sequence"/>
</dbReference>
<accession>A0A1F6VLI2</accession>
<dbReference type="Pfam" id="PF23477">
    <property type="entry name" value="zf_Tbcl_2"/>
    <property type="match status" value="1"/>
</dbReference>
<sequence length="579" mass="67897">MQFKTPKFDKNLEEYFSKLKLDEKGGQTRKCRFSGIDFYVRPEDVAFYKKMAVPLPTLSPKERIRRKGAYYPFGHLSKVKSALTGNLIISHYPSNTPYKVYEHQTFFGEKWEPLSFGQSFDPRQKFFELFKTLQLVVPRPNLIVLANNTNSDFCDFVAHCKNCYLVFDGYQSEDSAYTEGLSRSRNCYDCFFTSDSDTCYDAFQSYYLYKCFFCEYSKNCLDSYFLFDCKNCEHCFGCVNLRHKKYHFLNEPLTKEAYEEKLRSINLGNRLTLEEYRKKYEELKKKAIYRENHNEKVVNSIGDYLVETKNCYACFYSSKSENLAYSLGGDKSRDSYDLTGGLGLEQSYECASGIGFNLKFSYQCMQSNDLEYCDLCNNCKFCFGSIGLKNKSFCLFNRQYSEEEYWRIVDEIKTAMLKSEEYGEFFPPNLMPVPFNISVANSYKGYDDLELAKKYGYRVEEIPETITEATGEIIETEDVPNDISDVSDDILKKIIFDRKNNKKFFYTKDELGFHRRHNLPLPLDHFSARLAEKRKRFGTIALELFERTCDHCGKKIKSPYPPEDKRTVYCVECYNQEIV</sequence>
<evidence type="ECO:0000313" key="2">
    <source>
        <dbReference type="EMBL" id="OGI70335.1"/>
    </source>
</evidence>
<dbReference type="AlphaFoldDB" id="A0A1F6VLI2"/>
<evidence type="ECO:0000259" key="1">
    <source>
        <dbReference type="Pfam" id="PF23477"/>
    </source>
</evidence>
<protein>
    <recommendedName>
        <fullName evidence="1">CxxC-x17-CxxC domain-containing protein</fullName>
    </recommendedName>
</protein>
<dbReference type="InterPro" id="IPR026363">
    <property type="entry name" value="CxxC-x17-CxxC_dom"/>
</dbReference>
<proteinExistence type="predicted"/>
<evidence type="ECO:0000313" key="3">
    <source>
        <dbReference type="Proteomes" id="UP000178059"/>
    </source>
</evidence>
<organism evidence="2 3">
    <name type="scientific">Candidatus Nomurabacteria bacterium RIFCSPHIGHO2_01_FULL_42_16</name>
    <dbReference type="NCBI Taxonomy" id="1801743"/>
    <lineage>
        <taxon>Bacteria</taxon>
        <taxon>Candidatus Nomuraibacteriota</taxon>
    </lineage>
</organism>
<dbReference type="EMBL" id="MFTT01000009">
    <property type="protein sequence ID" value="OGI70335.1"/>
    <property type="molecule type" value="Genomic_DNA"/>
</dbReference>
<comment type="caution">
    <text evidence="2">The sequence shown here is derived from an EMBL/GenBank/DDBJ whole genome shotgun (WGS) entry which is preliminary data.</text>
</comment>
<name>A0A1F6VLI2_9BACT</name>